<evidence type="ECO:0000259" key="1">
    <source>
        <dbReference type="Pfam" id="PF13460"/>
    </source>
</evidence>
<dbReference type="Proteomes" id="UP000432464">
    <property type="component" value="Unassembled WGS sequence"/>
</dbReference>
<name>A0A6I3L1B3_9NOCA</name>
<gene>
    <name evidence="2" type="ORF">GLP40_20005</name>
</gene>
<accession>A0A6I3L1B3</accession>
<feature type="domain" description="NAD(P)-binding" evidence="1">
    <location>
        <begin position="6"/>
        <end position="181"/>
    </location>
</feature>
<protein>
    <submittedName>
        <fullName evidence="2">NAD(P)H-binding protein</fullName>
    </submittedName>
</protein>
<dbReference type="Pfam" id="PF13460">
    <property type="entry name" value="NAD_binding_10"/>
    <property type="match status" value="1"/>
</dbReference>
<dbReference type="SUPFAM" id="SSF51735">
    <property type="entry name" value="NAD(P)-binding Rossmann-fold domains"/>
    <property type="match status" value="1"/>
</dbReference>
<dbReference type="PANTHER" id="PTHR43162">
    <property type="match status" value="1"/>
</dbReference>
<dbReference type="InterPro" id="IPR016040">
    <property type="entry name" value="NAD(P)-bd_dom"/>
</dbReference>
<dbReference type="InterPro" id="IPR051604">
    <property type="entry name" value="Ergot_Alk_Oxidoreductase"/>
</dbReference>
<dbReference type="PANTHER" id="PTHR43162:SF1">
    <property type="entry name" value="PRESTALK A DIFFERENTIATION PROTEIN A"/>
    <property type="match status" value="1"/>
</dbReference>
<dbReference type="RefSeq" id="WP_154789489.1">
    <property type="nucleotide sequence ID" value="NZ_WMBB01000009.1"/>
</dbReference>
<evidence type="ECO:0000313" key="2">
    <source>
        <dbReference type="EMBL" id="MTE15048.1"/>
    </source>
</evidence>
<evidence type="ECO:0000313" key="3">
    <source>
        <dbReference type="Proteomes" id="UP000432464"/>
    </source>
</evidence>
<organism evidence="2 3">
    <name type="scientific">Nocardia aurantiaca</name>
    <dbReference type="NCBI Taxonomy" id="2675850"/>
    <lineage>
        <taxon>Bacteria</taxon>
        <taxon>Bacillati</taxon>
        <taxon>Actinomycetota</taxon>
        <taxon>Actinomycetes</taxon>
        <taxon>Mycobacteriales</taxon>
        <taxon>Nocardiaceae</taxon>
        <taxon>Nocardia</taxon>
    </lineage>
</organism>
<proteinExistence type="predicted"/>
<dbReference type="InterPro" id="IPR036291">
    <property type="entry name" value="NAD(P)-bd_dom_sf"/>
</dbReference>
<reference evidence="2 3" key="1">
    <citation type="submission" date="2019-11" db="EMBL/GenBank/DDBJ databases">
        <title>Nocardia sp. nov. CT2-14 isolated from soil.</title>
        <authorList>
            <person name="Kanchanasin P."/>
            <person name="Tanasupawat S."/>
            <person name="Yuki M."/>
            <person name="Kudo T."/>
        </authorList>
    </citation>
    <scope>NUCLEOTIDE SEQUENCE [LARGE SCALE GENOMIC DNA]</scope>
    <source>
        <strain evidence="2 3">CT2-14</strain>
    </source>
</reference>
<comment type="caution">
    <text evidence="2">The sequence shown here is derived from an EMBL/GenBank/DDBJ whole genome shotgun (WGS) entry which is preliminary data.</text>
</comment>
<dbReference type="AlphaFoldDB" id="A0A6I3L1B3"/>
<keyword evidence="3" id="KW-1185">Reference proteome</keyword>
<dbReference type="EMBL" id="WMBB01000009">
    <property type="protein sequence ID" value="MTE15048.1"/>
    <property type="molecule type" value="Genomic_DNA"/>
</dbReference>
<sequence>MIVVTGATGNVGSALMRELAEAGEKVVAVSRGEKPVNLPEGAEHRRADIGDPDKLAEAVAGARALFLLITGPQLVEGPAPAEVLKTIAAEGVRRVVFLSSQGAATRPGSDGYARTLEFEQALAASDLEWTVLRPGGFFTNTFAWIEPVRAERMIPAPFGDVGLPQVDPRDIAAMAAAALREDGHDRRAYTVTGPELVTPRQQAQALAAALGEPLRFVELTREQARVNMLRFMPGSVADHTLTILGEPTREEQLVSGDVERVLRRPATAYAEWAVRVAPAFRSNR</sequence>
<dbReference type="Gene3D" id="3.40.50.720">
    <property type="entry name" value="NAD(P)-binding Rossmann-like Domain"/>
    <property type="match status" value="1"/>
</dbReference>